<dbReference type="InterPro" id="IPR036186">
    <property type="entry name" value="Serpin_sf"/>
</dbReference>
<dbReference type="Gene3D" id="3.30.497.10">
    <property type="entry name" value="Antithrombin, subunit I, domain 2"/>
    <property type="match status" value="1"/>
</dbReference>
<keyword evidence="2" id="KW-0732">Signal</keyword>
<reference evidence="4" key="1">
    <citation type="submission" date="2023-05" db="EMBL/GenBank/DDBJ databases">
        <authorList>
            <person name="Stuckert A."/>
        </authorList>
    </citation>
    <scope>NUCLEOTIDE SEQUENCE</scope>
</reference>
<dbReference type="SUPFAM" id="SSF56574">
    <property type="entry name" value="Serpins"/>
    <property type="match status" value="1"/>
</dbReference>
<dbReference type="InterPro" id="IPR042185">
    <property type="entry name" value="Serpin_sf_2"/>
</dbReference>
<sequence>MPPVYLLLMLVCLSCFSRGYSHSYERLRELNTDFAVRLYQMLVETENRTNSVISPISVANSLGLLQFGARGSTSAQIENVLGYNVNDESVRNFMKAMHRELVNSSQETSMHLACALFVQTGTSLSAQFIENAALWANSSLQQANFSEHTWTASQINQWVTRNTGGGIQTLVPCGPFLPGFTQITLVSTMYFRSRWKTKFSFTDTQTLPFISTDGSVVKVPMMHQTADVNYGQFETASFEKFTIVELPYLGNTVSMFVVRPTDKNTHLSSIEASLTSKSIALWTSSMKKFKMDIFMPRFKLESHSDLKVLLPALGVLDLFDPRKADFKGISGMFLIFH</sequence>
<evidence type="ECO:0000256" key="2">
    <source>
        <dbReference type="SAM" id="SignalP"/>
    </source>
</evidence>
<protein>
    <recommendedName>
        <fullName evidence="3">Serpin domain-containing protein</fullName>
    </recommendedName>
</protein>
<keyword evidence="5" id="KW-1185">Reference proteome</keyword>
<dbReference type="Gene3D" id="2.30.39.10">
    <property type="entry name" value="Alpha-1-antitrypsin, domain 1"/>
    <property type="match status" value="1"/>
</dbReference>
<feature type="chain" id="PRO_5047317636" description="Serpin domain-containing protein" evidence="2">
    <location>
        <begin position="22"/>
        <end position="337"/>
    </location>
</feature>
<dbReference type="Pfam" id="PF00079">
    <property type="entry name" value="Serpin"/>
    <property type="match status" value="1"/>
</dbReference>
<dbReference type="PANTHER" id="PTHR11461">
    <property type="entry name" value="SERINE PROTEASE INHIBITOR, SERPIN"/>
    <property type="match status" value="1"/>
</dbReference>
<dbReference type="SMART" id="SM00093">
    <property type="entry name" value="SERPIN"/>
    <property type="match status" value="1"/>
</dbReference>
<accession>A0ABN9E2L1</accession>
<organism evidence="4 5">
    <name type="scientific">Staurois parvus</name>
    <dbReference type="NCBI Taxonomy" id="386267"/>
    <lineage>
        <taxon>Eukaryota</taxon>
        <taxon>Metazoa</taxon>
        <taxon>Chordata</taxon>
        <taxon>Craniata</taxon>
        <taxon>Vertebrata</taxon>
        <taxon>Euteleostomi</taxon>
        <taxon>Amphibia</taxon>
        <taxon>Batrachia</taxon>
        <taxon>Anura</taxon>
        <taxon>Neobatrachia</taxon>
        <taxon>Ranoidea</taxon>
        <taxon>Ranidae</taxon>
        <taxon>Staurois</taxon>
    </lineage>
</organism>
<name>A0ABN9E2L1_9NEOB</name>
<proteinExistence type="inferred from homology"/>
<evidence type="ECO:0000313" key="5">
    <source>
        <dbReference type="Proteomes" id="UP001162483"/>
    </source>
</evidence>
<comment type="similarity">
    <text evidence="1">Belongs to the serpin family.</text>
</comment>
<evidence type="ECO:0000313" key="4">
    <source>
        <dbReference type="EMBL" id="CAI9578494.1"/>
    </source>
</evidence>
<dbReference type="InterPro" id="IPR042178">
    <property type="entry name" value="Serpin_sf_1"/>
</dbReference>
<gene>
    <name evidence="4" type="ORF">SPARVUS_LOCUS8936423</name>
</gene>
<evidence type="ECO:0000259" key="3">
    <source>
        <dbReference type="SMART" id="SM00093"/>
    </source>
</evidence>
<comment type="caution">
    <text evidence="4">The sequence shown here is derived from an EMBL/GenBank/DDBJ whole genome shotgun (WGS) entry which is preliminary data.</text>
</comment>
<dbReference type="InterPro" id="IPR000215">
    <property type="entry name" value="Serpin_fam"/>
</dbReference>
<dbReference type="InterPro" id="IPR023796">
    <property type="entry name" value="Serpin_dom"/>
</dbReference>
<feature type="signal peptide" evidence="2">
    <location>
        <begin position="1"/>
        <end position="21"/>
    </location>
</feature>
<dbReference type="Proteomes" id="UP001162483">
    <property type="component" value="Unassembled WGS sequence"/>
</dbReference>
<dbReference type="EMBL" id="CATNWA010015007">
    <property type="protein sequence ID" value="CAI9578494.1"/>
    <property type="molecule type" value="Genomic_DNA"/>
</dbReference>
<dbReference type="PANTHER" id="PTHR11461:SF129">
    <property type="entry name" value="SERPIN E3"/>
    <property type="match status" value="1"/>
</dbReference>
<evidence type="ECO:0000256" key="1">
    <source>
        <dbReference type="RuleBase" id="RU000411"/>
    </source>
</evidence>
<feature type="domain" description="Serpin" evidence="3">
    <location>
        <begin position="36"/>
        <end position="337"/>
    </location>
</feature>